<name>A0A6L3T5U3_9HYPH</name>
<dbReference type="InterPro" id="IPR029058">
    <property type="entry name" value="AB_hydrolase_fold"/>
</dbReference>
<comment type="caution">
    <text evidence="2">The sequence shown here is derived from an EMBL/GenBank/DDBJ whole genome shotgun (WGS) entry which is preliminary data.</text>
</comment>
<evidence type="ECO:0000313" key="3">
    <source>
        <dbReference type="Proteomes" id="UP000474159"/>
    </source>
</evidence>
<feature type="chain" id="PRO_5026705270" evidence="1">
    <location>
        <begin position="21"/>
        <end position="396"/>
    </location>
</feature>
<accession>A0A6L3T5U3</accession>
<dbReference type="Gene3D" id="3.40.50.1820">
    <property type="entry name" value="alpha/beta hydrolase"/>
    <property type="match status" value="1"/>
</dbReference>
<dbReference type="EMBL" id="VZZK01000004">
    <property type="protein sequence ID" value="KAB1080703.1"/>
    <property type="molecule type" value="Genomic_DNA"/>
</dbReference>
<proteinExistence type="predicted"/>
<organism evidence="2 3">
    <name type="scientific">Methylobacterium soli</name>
    <dbReference type="NCBI Taxonomy" id="553447"/>
    <lineage>
        <taxon>Bacteria</taxon>
        <taxon>Pseudomonadati</taxon>
        <taxon>Pseudomonadota</taxon>
        <taxon>Alphaproteobacteria</taxon>
        <taxon>Hyphomicrobiales</taxon>
        <taxon>Methylobacteriaceae</taxon>
        <taxon>Methylobacterium</taxon>
    </lineage>
</organism>
<dbReference type="SUPFAM" id="SSF53474">
    <property type="entry name" value="alpha/beta-Hydrolases"/>
    <property type="match status" value="1"/>
</dbReference>
<reference evidence="2 3" key="1">
    <citation type="submission" date="2019-09" db="EMBL/GenBank/DDBJ databases">
        <title>YIM 48816 draft genome.</title>
        <authorList>
            <person name="Jiang L."/>
        </authorList>
    </citation>
    <scope>NUCLEOTIDE SEQUENCE [LARGE SCALE GENOMIC DNA]</scope>
    <source>
        <strain evidence="2 3">YIM 48816</strain>
    </source>
</reference>
<dbReference type="Proteomes" id="UP000474159">
    <property type="component" value="Unassembled WGS sequence"/>
</dbReference>
<protein>
    <submittedName>
        <fullName evidence="2">Depolymerase</fullName>
    </submittedName>
</protein>
<evidence type="ECO:0000256" key="1">
    <source>
        <dbReference type="SAM" id="SignalP"/>
    </source>
</evidence>
<sequence>MRSTAWSAALLFAVCASAAADDGRGLRRGGNPADVSISGLSSGAAMAVQYAVAHSGSVTGVGSVAGPLWGCAEGSLSRAVNACLCGRGPLPATLDAARRLAADGAIDAPAAGLPRRLRRAYLFQSPADETVAAASGAANAAFLADFIGHPPEIDRGNARDGSDRAGHGIIAPGPGTDACTVDGRETNFIRSCGAEDNAGRMFHALFGEGSGDAPGRRIDAIPESEIWSFDQRGLIDAARVERPSIADDSLNVFWIPTTSPRRRNLDMADRGYLYVPPSCRSAGSACRVHVALHGCRQDARTFALRAGYNNWAEAYRTIVVYPAIAPGQSLPGAVCEAPPLSEAVDAAWFEPNPNGCWDWWGYLDTASRRGRYLTRAAPQMRVLDAIIAAVTAPRPD</sequence>
<dbReference type="AlphaFoldDB" id="A0A6L3T5U3"/>
<dbReference type="OrthoDB" id="505233at2"/>
<keyword evidence="3" id="KW-1185">Reference proteome</keyword>
<dbReference type="RefSeq" id="WP_150998122.1">
    <property type="nucleotide sequence ID" value="NZ_BPQY01000119.1"/>
</dbReference>
<gene>
    <name evidence="2" type="ORF">F6X53_05895</name>
</gene>
<feature type="signal peptide" evidence="1">
    <location>
        <begin position="1"/>
        <end position="20"/>
    </location>
</feature>
<keyword evidence="1" id="KW-0732">Signal</keyword>
<evidence type="ECO:0000313" key="2">
    <source>
        <dbReference type="EMBL" id="KAB1080703.1"/>
    </source>
</evidence>